<keyword evidence="1" id="KW-0694">RNA-binding</keyword>
<name>A0A7J7GFN2_CAMSI</name>
<dbReference type="InterPro" id="IPR050441">
    <property type="entry name" value="RBM"/>
</dbReference>
<reference evidence="5" key="1">
    <citation type="journal article" date="2020" name="Nat. Commun.">
        <title>Genome assembly of wild tea tree DASZ reveals pedigree and selection history of tea varieties.</title>
        <authorList>
            <person name="Zhang W."/>
            <person name="Zhang Y."/>
            <person name="Qiu H."/>
            <person name="Guo Y."/>
            <person name="Wan H."/>
            <person name="Zhang X."/>
            <person name="Scossa F."/>
            <person name="Alseekh S."/>
            <person name="Zhang Q."/>
            <person name="Wang P."/>
            <person name="Xu L."/>
            <person name="Schmidt M.H."/>
            <person name="Jia X."/>
            <person name="Li D."/>
            <person name="Zhu A."/>
            <person name="Guo F."/>
            <person name="Chen W."/>
            <person name="Ni D."/>
            <person name="Usadel B."/>
            <person name="Fernie A.R."/>
            <person name="Wen W."/>
        </authorList>
    </citation>
    <scope>NUCLEOTIDE SEQUENCE [LARGE SCALE GENOMIC DNA]</scope>
    <source>
        <strain evidence="5">cv. G240</strain>
    </source>
</reference>
<dbReference type="AlphaFoldDB" id="A0A7J7GFN2"/>
<dbReference type="GO" id="GO:0003723">
    <property type="term" value="F:RNA binding"/>
    <property type="evidence" value="ECO:0007669"/>
    <property type="project" value="UniProtKB-UniRule"/>
</dbReference>
<gene>
    <name evidence="4" type="ORF">HYC85_023838</name>
</gene>
<evidence type="ECO:0000313" key="4">
    <source>
        <dbReference type="EMBL" id="KAF5939579.1"/>
    </source>
</evidence>
<feature type="compositionally biased region" description="Low complexity" evidence="2">
    <location>
        <begin position="10"/>
        <end position="31"/>
    </location>
</feature>
<dbReference type="EMBL" id="JACBKZ010000011">
    <property type="protein sequence ID" value="KAF5939579.1"/>
    <property type="molecule type" value="Genomic_DNA"/>
</dbReference>
<dbReference type="InterPro" id="IPR012677">
    <property type="entry name" value="Nucleotide-bd_a/b_plait_sf"/>
</dbReference>
<dbReference type="InterPro" id="IPR000504">
    <property type="entry name" value="RRM_dom"/>
</dbReference>
<sequence length="225" mass="24657">MSYSKRSRYYRSPSPYGRYSRSVSRSVSRSRSISRSRSRSRESSVENPGNNLYVTGLSARVTKRDLEKHFLAEGKVEDVHLVVDPWTRESRGFGFVTMSTVEEANRCVKYLSRSVLEGRVIMVEKCDVDLQVTLPIIGAVLHDTRLSEIEADLTLLTTTGGDLTRLTMTATAGGLTHDLAPLSAGHRLGDMIGPTLVMTPGTIHQKTATTGDAAINLSLGAFHQG</sequence>
<evidence type="ECO:0000259" key="3">
    <source>
        <dbReference type="PROSITE" id="PS50102"/>
    </source>
</evidence>
<feature type="domain" description="RRM" evidence="3">
    <location>
        <begin position="50"/>
        <end position="128"/>
    </location>
</feature>
<comment type="caution">
    <text evidence="4">The sequence shown here is derived from an EMBL/GenBank/DDBJ whole genome shotgun (WGS) entry which is preliminary data.</text>
</comment>
<dbReference type="PANTHER" id="PTHR48034">
    <property type="entry name" value="TRANSFORMER-2 SEX-DETERMINING PROTEIN-RELATED"/>
    <property type="match status" value="1"/>
</dbReference>
<feature type="region of interest" description="Disordered" evidence="2">
    <location>
        <begin position="1"/>
        <end position="49"/>
    </location>
</feature>
<accession>A0A7J7GFN2</accession>
<dbReference type="InterPro" id="IPR035979">
    <property type="entry name" value="RBD_domain_sf"/>
</dbReference>
<evidence type="ECO:0000256" key="1">
    <source>
        <dbReference type="PROSITE-ProRule" id="PRU00176"/>
    </source>
</evidence>
<reference evidence="4 5" key="2">
    <citation type="submission" date="2020-07" db="EMBL/GenBank/DDBJ databases">
        <title>Genome assembly of wild tea tree DASZ reveals pedigree and selection history of tea varieties.</title>
        <authorList>
            <person name="Zhang W."/>
        </authorList>
    </citation>
    <scope>NUCLEOTIDE SEQUENCE [LARGE SCALE GENOMIC DNA]</scope>
    <source>
        <strain evidence="5">cv. G240</strain>
        <tissue evidence="4">Leaf</tissue>
    </source>
</reference>
<evidence type="ECO:0000313" key="5">
    <source>
        <dbReference type="Proteomes" id="UP000593564"/>
    </source>
</evidence>
<dbReference type="SMART" id="SM00360">
    <property type="entry name" value="RRM"/>
    <property type="match status" value="1"/>
</dbReference>
<organism evidence="4 5">
    <name type="scientific">Camellia sinensis</name>
    <name type="common">Tea plant</name>
    <name type="synonym">Thea sinensis</name>
    <dbReference type="NCBI Taxonomy" id="4442"/>
    <lineage>
        <taxon>Eukaryota</taxon>
        <taxon>Viridiplantae</taxon>
        <taxon>Streptophyta</taxon>
        <taxon>Embryophyta</taxon>
        <taxon>Tracheophyta</taxon>
        <taxon>Spermatophyta</taxon>
        <taxon>Magnoliopsida</taxon>
        <taxon>eudicotyledons</taxon>
        <taxon>Gunneridae</taxon>
        <taxon>Pentapetalae</taxon>
        <taxon>asterids</taxon>
        <taxon>Ericales</taxon>
        <taxon>Theaceae</taxon>
        <taxon>Camellia</taxon>
    </lineage>
</organism>
<dbReference type="SUPFAM" id="SSF54928">
    <property type="entry name" value="RNA-binding domain, RBD"/>
    <property type="match status" value="1"/>
</dbReference>
<dbReference type="PROSITE" id="PS50102">
    <property type="entry name" value="RRM"/>
    <property type="match status" value="1"/>
</dbReference>
<dbReference type="Proteomes" id="UP000593564">
    <property type="component" value="Unassembled WGS sequence"/>
</dbReference>
<dbReference type="Gene3D" id="3.30.70.330">
    <property type="match status" value="1"/>
</dbReference>
<proteinExistence type="predicted"/>
<evidence type="ECO:0000256" key="2">
    <source>
        <dbReference type="SAM" id="MobiDB-lite"/>
    </source>
</evidence>
<dbReference type="Pfam" id="PF00076">
    <property type="entry name" value="RRM_1"/>
    <property type="match status" value="1"/>
</dbReference>
<keyword evidence="5" id="KW-1185">Reference proteome</keyword>
<protein>
    <recommendedName>
        <fullName evidence="3">RRM domain-containing protein</fullName>
    </recommendedName>
</protein>